<sequence length="55" mass="6092">MSQANIPNITPTISITREDSINLLLTSIALEELSLSQILYTEGEKLQYVLGTLNK</sequence>
<evidence type="ECO:0000313" key="2">
    <source>
        <dbReference type="Proteomes" id="UP001238450"/>
    </source>
</evidence>
<dbReference type="EMBL" id="JAUSUV010000009">
    <property type="protein sequence ID" value="MDQ0418021.1"/>
    <property type="molecule type" value="Genomic_DNA"/>
</dbReference>
<reference evidence="1 2" key="1">
    <citation type="submission" date="2023-07" db="EMBL/GenBank/DDBJ databases">
        <title>Genomic Encyclopedia of Type Strains, Phase IV (KMG-IV): sequencing the most valuable type-strain genomes for metagenomic binning, comparative biology and taxonomic classification.</title>
        <authorList>
            <person name="Goeker M."/>
        </authorList>
    </citation>
    <scope>NUCLEOTIDE SEQUENCE [LARGE SCALE GENOMIC DNA]</scope>
    <source>
        <strain evidence="1 2">DSM 46876</strain>
    </source>
</reference>
<keyword evidence="2" id="KW-1185">Reference proteome</keyword>
<protein>
    <submittedName>
        <fullName evidence="1">Uncharacterized protein</fullName>
    </submittedName>
</protein>
<gene>
    <name evidence="1" type="ORF">J2Z48_002210</name>
</gene>
<organism evidence="1 2">
    <name type="scientific">Croceifilum oryzae</name>
    <dbReference type="NCBI Taxonomy" id="1553429"/>
    <lineage>
        <taxon>Bacteria</taxon>
        <taxon>Bacillati</taxon>
        <taxon>Bacillota</taxon>
        <taxon>Bacilli</taxon>
        <taxon>Bacillales</taxon>
        <taxon>Thermoactinomycetaceae</taxon>
        <taxon>Croceifilum</taxon>
    </lineage>
</organism>
<dbReference type="Pfam" id="PF26595">
    <property type="entry name" value="A_ENA"/>
    <property type="match status" value="1"/>
</dbReference>
<dbReference type="Proteomes" id="UP001238450">
    <property type="component" value="Unassembled WGS sequence"/>
</dbReference>
<proteinExistence type="predicted"/>
<dbReference type="InterPro" id="IPR058705">
    <property type="entry name" value="A_ENA"/>
</dbReference>
<accession>A0AAJ1TP51</accession>
<dbReference type="RefSeq" id="WP_307253418.1">
    <property type="nucleotide sequence ID" value="NZ_JAUSUV010000009.1"/>
</dbReference>
<evidence type="ECO:0000313" key="1">
    <source>
        <dbReference type="EMBL" id="MDQ0418021.1"/>
    </source>
</evidence>
<comment type="caution">
    <text evidence="1">The sequence shown here is derived from an EMBL/GenBank/DDBJ whole genome shotgun (WGS) entry which is preliminary data.</text>
</comment>
<dbReference type="AlphaFoldDB" id="A0AAJ1TP51"/>
<name>A0AAJ1TP51_9BACL</name>